<dbReference type="Proteomes" id="UP001198374">
    <property type="component" value="Unassembled WGS sequence"/>
</dbReference>
<proteinExistence type="predicted"/>
<dbReference type="InterPro" id="IPR006949">
    <property type="entry name" value="Barrel_Baseplate_J-like"/>
</dbReference>
<feature type="domain" description="Baseplate protein J-like barrel" evidence="1">
    <location>
        <begin position="107"/>
        <end position="186"/>
    </location>
</feature>
<dbReference type="InterPro" id="IPR052399">
    <property type="entry name" value="Phage_Baseplate_Assmbl_Protein"/>
</dbReference>
<comment type="caution">
    <text evidence="3">The sequence shown here is derived from an EMBL/GenBank/DDBJ whole genome shotgun (WGS) entry which is preliminary data.</text>
</comment>
<name>A0ABS7Z070_9FIRM</name>
<dbReference type="Pfam" id="PF26078">
    <property type="entry name" value="Baseplate_J_M"/>
    <property type="match status" value="1"/>
</dbReference>
<reference evidence="4" key="1">
    <citation type="submission" date="2023-07" db="EMBL/GenBank/DDBJ databases">
        <title>FDA dAtabase for Regulatory Grade micrObial Sequences (FDA-ARGOS): Supporting development and validation of Infectious Disease Dx tests.</title>
        <authorList>
            <person name="Sproer C."/>
            <person name="Gronow S."/>
            <person name="Severitt S."/>
            <person name="Schroder I."/>
            <person name="Tallon L."/>
            <person name="Sadzewicz L."/>
            <person name="Zhao X."/>
            <person name="Boylan J."/>
            <person name="Ott S."/>
            <person name="Bowen H."/>
            <person name="Vavikolanu K."/>
            <person name="Hazen T."/>
            <person name="Aluvathingal J."/>
            <person name="Nadendla S."/>
            <person name="Lowell S."/>
            <person name="Myers T."/>
            <person name="Yan Y."/>
        </authorList>
    </citation>
    <scope>NUCLEOTIDE SEQUENCE [LARGE SCALE GENOMIC DNA]</scope>
    <source>
        <strain evidence="4">FDAARGOS_1538</strain>
    </source>
</reference>
<dbReference type="PANTHER" id="PTHR37829:SF3">
    <property type="entry name" value="PROTEIN JAYE-RELATED"/>
    <property type="match status" value="1"/>
</dbReference>
<keyword evidence="4" id="KW-1185">Reference proteome</keyword>
<dbReference type="InterPro" id="IPR058531">
    <property type="entry name" value="Baseplate_J_M"/>
</dbReference>
<dbReference type="EMBL" id="JAIWIY010000001">
    <property type="protein sequence ID" value="MCA2096057.1"/>
    <property type="molecule type" value="Genomic_DNA"/>
</dbReference>
<dbReference type="PIRSF" id="PIRSF020481">
    <property type="entry name" value="BAP"/>
    <property type="match status" value="1"/>
</dbReference>
<accession>A0ABS7Z070</accession>
<organism evidence="3 4">
    <name type="scientific">Anaerococcus degeneri</name>
    <dbReference type="NCBI Taxonomy" id="361500"/>
    <lineage>
        <taxon>Bacteria</taxon>
        <taxon>Bacillati</taxon>
        <taxon>Bacillota</taxon>
        <taxon>Tissierellia</taxon>
        <taxon>Tissierellales</taxon>
        <taxon>Peptoniphilaceae</taxon>
        <taxon>Anaerococcus</taxon>
    </lineage>
</organism>
<protein>
    <submittedName>
        <fullName evidence="3">Baseplate J/gp47 family protein</fullName>
    </submittedName>
</protein>
<evidence type="ECO:0000259" key="2">
    <source>
        <dbReference type="Pfam" id="PF26078"/>
    </source>
</evidence>
<gene>
    <name evidence="3" type="ORF">LDJ82_03915</name>
</gene>
<evidence type="ECO:0000313" key="4">
    <source>
        <dbReference type="Proteomes" id="UP001198374"/>
    </source>
</evidence>
<dbReference type="Pfam" id="PF04865">
    <property type="entry name" value="Baseplate_J"/>
    <property type="match status" value="1"/>
</dbReference>
<feature type="domain" description="Baseplate J-like central" evidence="2">
    <location>
        <begin position="207"/>
        <end position="279"/>
    </location>
</feature>
<sequence>MSSERKKPDIQYVNTDTKELVNLLIKGYESIANKRLYPADPLRLFILWVADIMVQQRVLIDYSAKQNIPRFAEGKYLDNLVEFLNNTIKRLPPQAATTRIRYTLSTKRETATVIPKGSRSTVDGKIFFETTKDLVIPIGETAGDIEAVCTVVGEIGNGFLPGQISKIVDFVPYLEKIENLTATAGGADTESDDSLYSRYREALSTYSTAGPEGAYRFYAKTANASIADVKTVSPTPGVAEIRVLMKDGRLPEEETIKAIEKLLSAEDIRPLTDKVVVKAADKVSYKIDISYYGFKHGQLSAEGIEKAAKYAVEKYKAWQSEKMGRDINPSKLNQMLMEEGIKRVEIRQPQFKAVSDTAVAIAESTNLINGGVEDE</sequence>
<dbReference type="InterPro" id="IPR014507">
    <property type="entry name" value="Baseplate_assembly_J_pred"/>
</dbReference>
<evidence type="ECO:0000313" key="3">
    <source>
        <dbReference type="EMBL" id="MCA2096057.1"/>
    </source>
</evidence>
<evidence type="ECO:0000259" key="1">
    <source>
        <dbReference type="Pfam" id="PF04865"/>
    </source>
</evidence>
<dbReference type="RefSeq" id="WP_209773555.1">
    <property type="nucleotide sequence ID" value="NZ_JAGGLO010000004.1"/>
</dbReference>
<dbReference type="PANTHER" id="PTHR37829">
    <property type="entry name" value="PHAGE-LIKE ELEMENT PBSX PROTEIN XKDT"/>
    <property type="match status" value="1"/>
</dbReference>